<dbReference type="PANTHER" id="PTHR11228:SF7">
    <property type="entry name" value="PQQA PEPTIDE CYCLASE"/>
    <property type="match status" value="1"/>
</dbReference>
<dbReference type="SFLD" id="SFLDG01386">
    <property type="entry name" value="main_SPASM_domain-containing"/>
    <property type="match status" value="1"/>
</dbReference>
<feature type="domain" description="Radical SAM core" evidence="6">
    <location>
        <begin position="56"/>
        <end position="274"/>
    </location>
</feature>
<dbReference type="Proteomes" id="UP000703590">
    <property type="component" value="Unassembled WGS sequence"/>
</dbReference>
<dbReference type="Gene3D" id="3.20.20.70">
    <property type="entry name" value="Aldolase class I"/>
    <property type="match status" value="1"/>
</dbReference>
<dbReference type="InterPro" id="IPR007197">
    <property type="entry name" value="rSAM"/>
</dbReference>
<evidence type="ECO:0000256" key="2">
    <source>
        <dbReference type="ARBA" id="ARBA00022691"/>
    </source>
</evidence>
<dbReference type="RefSeq" id="WP_205459606.1">
    <property type="nucleotide sequence ID" value="NZ_JAFHKK010000023.1"/>
</dbReference>
<keyword evidence="8" id="KW-1185">Reference proteome</keyword>
<dbReference type="InterPro" id="IPR058240">
    <property type="entry name" value="rSAM_sf"/>
</dbReference>
<evidence type="ECO:0000256" key="3">
    <source>
        <dbReference type="ARBA" id="ARBA00022723"/>
    </source>
</evidence>
<dbReference type="InterPro" id="IPR050377">
    <property type="entry name" value="Radical_SAM_PqqE_MftC-like"/>
</dbReference>
<reference evidence="7 8" key="3">
    <citation type="submission" date="2021-02" db="EMBL/GenBank/DDBJ databases">
        <authorList>
            <person name="Merkel A.Y."/>
        </authorList>
    </citation>
    <scope>NUCLEOTIDE SEQUENCE [LARGE SCALE GENOMIC DNA]</scope>
    <source>
        <strain evidence="7 8">T05b</strain>
    </source>
</reference>
<keyword evidence="5" id="KW-0411">Iron-sulfur</keyword>
<protein>
    <submittedName>
        <fullName evidence="7">Methyltransferase domain-containing protein</fullName>
    </submittedName>
</protein>
<dbReference type="Pfam" id="PF13847">
    <property type="entry name" value="Methyltransf_31"/>
    <property type="match status" value="1"/>
</dbReference>
<accession>A0ABS2WTS1</accession>
<dbReference type="GO" id="GO:0032259">
    <property type="term" value="P:methylation"/>
    <property type="evidence" value="ECO:0007669"/>
    <property type="project" value="UniProtKB-KW"/>
</dbReference>
<dbReference type="GO" id="GO:0008168">
    <property type="term" value="F:methyltransferase activity"/>
    <property type="evidence" value="ECO:0007669"/>
    <property type="project" value="UniProtKB-KW"/>
</dbReference>
<dbReference type="SFLD" id="SFLDG01067">
    <property type="entry name" value="SPASM/twitch_domain_containing"/>
    <property type="match status" value="1"/>
</dbReference>
<dbReference type="PROSITE" id="PS51918">
    <property type="entry name" value="RADICAL_SAM"/>
    <property type="match status" value="1"/>
</dbReference>
<dbReference type="InterPro" id="IPR043768">
    <property type="entry name" value="DUF5714"/>
</dbReference>
<name>A0ABS2WTS1_9BACT</name>
<gene>
    <name evidence="7" type="ORF">JWV37_09725</name>
</gene>
<dbReference type="Pfam" id="PF18978">
    <property type="entry name" value="DUF5714"/>
    <property type="match status" value="1"/>
</dbReference>
<keyword evidence="4" id="KW-0408">Iron</keyword>
<dbReference type="InterPro" id="IPR029063">
    <property type="entry name" value="SAM-dependent_MTases_sf"/>
</dbReference>
<dbReference type="CDD" id="cd01335">
    <property type="entry name" value="Radical_SAM"/>
    <property type="match status" value="1"/>
</dbReference>
<organism evidence="7 8">
    <name type="scientific">Sulfurospirillum tamanense</name>
    <dbReference type="NCBI Taxonomy" id="2813362"/>
    <lineage>
        <taxon>Bacteria</taxon>
        <taxon>Pseudomonadati</taxon>
        <taxon>Campylobacterota</taxon>
        <taxon>Epsilonproteobacteria</taxon>
        <taxon>Campylobacterales</taxon>
        <taxon>Sulfurospirillaceae</taxon>
        <taxon>Sulfurospirillum</taxon>
    </lineage>
</organism>
<evidence type="ECO:0000256" key="5">
    <source>
        <dbReference type="ARBA" id="ARBA00023014"/>
    </source>
</evidence>
<dbReference type="Gene3D" id="3.40.50.150">
    <property type="entry name" value="Vaccinia Virus protein VP39"/>
    <property type="match status" value="1"/>
</dbReference>
<dbReference type="SUPFAM" id="SSF53335">
    <property type="entry name" value="S-adenosyl-L-methionine-dependent methyltransferases"/>
    <property type="match status" value="1"/>
</dbReference>
<keyword evidence="7" id="KW-0489">Methyltransferase</keyword>
<reference evidence="8" key="1">
    <citation type="submission" date="2021-02" db="EMBL/GenBank/DDBJ databases">
        <title>Sulfurospirillum tamanensis sp. nov.</title>
        <authorList>
            <person name="Merkel A.Y."/>
        </authorList>
    </citation>
    <scope>NUCLEOTIDE SEQUENCE [LARGE SCALE GENOMIC DNA]</scope>
    <source>
        <strain evidence="8">T05b</strain>
    </source>
</reference>
<evidence type="ECO:0000256" key="1">
    <source>
        <dbReference type="ARBA" id="ARBA00001966"/>
    </source>
</evidence>
<keyword evidence="2" id="KW-0949">S-adenosyl-L-methionine</keyword>
<evidence type="ECO:0000256" key="4">
    <source>
        <dbReference type="ARBA" id="ARBA00023004"/>
    </source>
</evidence>
<proteinExistence type="predicted"/>
<evidence type="ECO:0000313" key="8">
    <source>
        <dbReference type="Proteomes" id="UP000703590"/>
    </source>
</evidence>
<keyword evidence="3" id="KW-0479">Metal-binding</keyword>
<reference evidence="7 8" key="2">
    <citation type="submission" date="2021-02" db="EMBL/GenBank/DDBJ databases">
        <title>Sulfurospirillum tamanensis sp. nov.</title>
        <authorList>
            <person name="Frolova A."/>
            <person name="Merkel A."/>
            <person name="Slobodkin A."/>
        </authorList>
    </citation>
    <scope>NUCLEOTIDE SEQUENCE [LARGE SCALE GENOMIC DNA]</scope>
    <source>
        <strain evidence="7 8">T05b</strain>
    </source>
</reference>
<evidence type="ECO:0000313" key="7">
    <source>
        <dbReference type="EMBL" id="MBN2965059.1"/>
    </source>
</evidence>
<dbReference type="InterPro" id="IPR025714">
    <property type="entry name" value="Methyltranfer_dom"/>
</dbReference>
<sequence length="988" mass="107367">MWKRFTYENTPVYVHTQSAHWFVPSPKADEALCLEEESDTLRTLRTRIGTPNPAVYAPKKQAKVPLQEFWIHLTNRCNLTCTHCLFSSSPSEKDTLSLAKLLPLVEEAYALGARLFVLSGGEPTVHPEFNALVEAILAFKETEVAVLTNGLLLEKTLTYKDYPKARVHFQVSLDGLPKAHEAIRGKGSFTKLERNLVWLKNAGYLYSLSLCLHPLNVHETPEVVRLAKSLGANHVHFMWPFSRGRAQQEPLMDEKVLFDALLRACAQAEKEGVIIDNLEVLKTQIFAPAGTVHDGSSSGRTALAYDGSFYPSAAMVGEKALLMEGRSIAEALQSPVAKAIRESSVVNLTTPLRFLLGGGDFDHSFAHANTFMGDDPYERVMEKLALSLIVQAAKESPVEGVGLQLKMGEILYSCGANEGVACVHSNCLVATGESASLRLVKDFYHDAALEDKEDILNPVCYEEQYLSHIPQSLRFRGYGCGSPVLDAALVPNEAMLDLGSGRGVECFIAAKLVGESGRVRGVDMLDSMLAIASKGAKEVAQQLGYDNLSFVKGYLESLPEPDQSYDVVTSNCVLNLSSHKRKLFGEIFRVLKNGGRLVVSDVVCDEEPSASIRNDSKLSGECIGGALTITHLLGLLRESGFENVRLLKRFFYRQVQGHSFYSLTFEAHKPQTSSLQTVMYQGPLARLVLEEGTVLLKGVKANIPAHYAKALESELFIFDSTGAVSNQEGQGCACAVPPEKPKPAGFSLAPAKAVPSFSLTKKTANCMVCGEGLVYSQVSQENRCYYCGKTVQTSVTCKENHFVCDTCHAKEALEVIEHICAHSNATDMLALYETIRKHPSVPKHGPEHHAMVPAIIVTAFKNSGGSVAQDALHVALTRGASVMGGACGFLGVCGAASGVGIGFAVCLGASPVKAQSRQLAQQATHAVLGEIATYEAARCCNREVWTALTIAAKLSETFLHVKLEAAALSKCDQKKFNQYCYGKQCPIF</sequence>
<dbReference type="SFLD" id="SFLDS00029">
    <property type="entry name" value="Radical_SAM"/>
    <property type="match status" value="1"/>
</dbReference>
<dbReference type="SUPFAM" id="SSF102114">
    <property type="entry name" value="Radical SAM enzymes"/>
    <property type="match status" value="1"/>
</dbReference>
<dbReference type="InterPro" id="IPR013785">
    <property type="entry name" value="Aldolase_TIM"/>
</dbReference>
<dbReference type="CDD" id="cd02440">
    <property type="entry name" value="AdoMet_MTases"/>
    <property type="match status" value="1"/>
</dbReference>
<dbReference type="PANTHER" id="PTHR11228">
    <property type="entry name" value="RADICAL SAM DOMAIN PROTEIN"/>
    <property type="match status" value="1"/>
</dbReference>
<comment type="cofactor">
    <cofactor evidence="1">
        <name>[4Fe-4S] cluster</name>
        <dbReference type="ChEBI" id="CHEBI:49883"/>
    </cofactor>
</comment>
<evidence type="ECO:0000259" key="6">
    <source>
        <dbReference type="PROSITE" id="PS51918"/>
    </source>
</evidence>
<dbReference type="EMBL" id="JAFHKK010000023">
    <property type="protein sequence ID" value="MBN2965059.1"/>
    <property type="molecule type" value="Genomic_DNA"/>
</dbReference>
<dbReference type="Pfam" id="PF04055">
    <property type="entry name" value="Radical_SAM"/>
    <property type="match status" value="1"/>
</dbReference>
<keyword evidence="7" id="KW-0808">Transferase</keyword>
<comment type="caution">
    <text evidence="7">The sequence shown here is derived from an EMBL/GenBank/DDBJ whole genome shotgun (WGS) entry which is preliminary data.</text>
</comment>